<evidence type="ECO:0000259" key="5">
    <source>
        <dbReference type="Pfam" id="PF07486"/>
    </source>
</evidence>
<feature type="coiled-coil region" evidence="2">
    <location>
        <begin position="37"/>
        <end position="113"/>
    </location>
</feature>
<dbReference type="InterPro" id="IPR011105">
    <property type="entry name" value="Cell_wall_hydrolase_SleB"/>
</dbReference>
<dbReference type="RefSeq" id="WP_151140791.1">
    <property type="nucleotide sequence ID" value="NZ_WAGX01000003.1"/>
</dbReference>
<evidence type="ECO:0000256" key="4">
    <source>
        <dbReference type="SAM" id="SignalP"/>
    </source>
</evidence>
<keyword evidence="2" id="KW-0175">Coiled coil</keyword>
<dbReference type="Proteomes" id="UP000461768">
    <property type="component" value="Unassembled WGS sequence"/>
</dbReference>
<reference evidence="7 8" key="2">
    <citation type="submission" date="2020-02" db="EMBL/GenBank/DDBJ databases">
        <title>Candidatus Galacturonibacter soehngenii shows hetero-acetogenic catabolism of galacturonic acid but lacks a canonical carbon monoxide dehydrogenase/acetyl-CoA synthase complex.</title>
        <authorList>
            <person name="Diender M."/>
            <person name="Stouten G.R."/>
            <person name="Petersen J.F."/>
            <person name="Nielsen P.H."/>
            <person name="Dueholm M.S."/>
            <person name="Pronk J.T."/>
            <person name="Van Loosdrecht M.C.M."/>
        </authorList>
    </citation>
    <scope>NUCLEOTIDE SEQUENCE [LARGE SCALE GENOMIC DNA]</scope>
    <source>
        <strain evidence="7">GalUA</strain>
    </source>
</reference>
<feature type="chain" id="PRO_5031410608" evidence="4">
    <location>
        <begin position="28"/>
        <end position="408"/>
    </location>
</feature>
<sequence>MKIYGSSFMKVTIAILLSFILTLPAQASSKTSISNQITDINKQKKNTEANINDAKNKVNNLESAKNKLETYLSELNAKLMELSEQLEDLGNQITTKEEEITTTQQELDDAKAKEEKQYIDMKTRIKFMYENGDTTYLQLFLEAESISEALNRAEYIMQIYDYDRDMLTKFKETKEEIAEKEALLVKEQEELLALQNEVEVKQQQVAEVVASTSTKISSYSSEIEATEKKAKEYEAKLAEQNDKLENLKQLQAQQKAAAEKAAKEKAAKEKAEKEATTKGQQSASTDSENNAGGASSSSAGDLAMLAAIIQCEAGGESTEGKLAVGSVVMNRVRSSSYPNTIVGVIYQSGQFSPVASGRFALVLAQGANSSCVSAAQRVLDGHSSGSWLQFRTANSMIDGTVIGNHVFF</sequence>
<evidence type="ECO:0000256" key="1">
    <source>
        <dbReference type="ARBA" id="ARBA00022729"/>
    </source>
</evidence>
<feature type="compositionally biased region" description="Basic and acidic residues" evidence="3">
    <location>
        <begin position="258"/>
        <end position="276"/>
    </location>
</feature>
<feature type="region of interest" description="Disordered" evidence="3">
    <location>
        <begin position="258"/>
        <end position="296"/>
    </location>
</feature>
<evidence type="ECO:0000313" key="7">
    <source>
        <dbReference type="EMBL" id="KAB1440406.1"/>
    </source>
</evidence>
<dbReference type="EMBL" id="WAGX01000003">
    <property type="protein sequence ID" value="KAB1440406.1"/>
    <property type="molecule type" value="Genomic_DNA"/>
</dbReference>
<dbReference type="GO" id="GO:0016787">
    <property type="term" value="F:hydrolase activity"/>
    <property type="evidence" value="ECO:0007669"/>
    <property type="project" value="UniProtKB-KW"/>
</dbReference>
<dbReference type="AlphaFoldDB" id="A0A7V7QN80"/>
<dbReference type="InterPro" id="IPR057309">
    <property type="entry name" value="PcsB_CC"/>
</dbReference>
<keyword evidence="1 4" id="KW-0732">Signal</keyword>
<evidence type="ECO:0000256" key="2">
    <source>
        <dbReference type="SAM" id="Coils"/>
    </source>
</evidence>
<evidence type="ECO:0000259" key="6">
    <source>
        <dbReference type="Pfam" id="PF24568"/>
    </source>
</evidence>
<keyword evidence="7" id="KW-0378">Hydrolase</keyword>
<dbReference type="Pfam" id="PF07486">
    <property type="entry name" value="Hydrolase_2"/>
    <property type="match status" value="1"/>
</dbReference>
<dbReference type="Gene3D" id="1.10.10.2520">
    <property type="entry name" value="Cell wall hydrolase SleB, domain 1"/>
    <property type="match status" value="1"/>
</dbReference>
<protein>
    <submittedName>
        <fullName evidence="7">Cell wall hydrolase</fullName>
    </submittedName>
</protein>
<feature type="signal peptide" evidence="4">
    <location>
        <begin position="1"/>
        <end position="27"/>
    </location>
</feature>
<gene>
    <name evidence="7" type="ORF">F7O84_00820</name>
</gene>
<feature type="domain" description="Peptidoglycan hydrolase PcsB coiled-coil" evidence="6">
    <location>
        <begin position="110"/>
        <end position="180"/>
    </location>
</feature>
<feature type="compositionally biased region" description="Polar residues" evidence="3">
    <location>
        <begin position="277"/>
        <end position="290"/>
    </location>
</feature>
<accession>A0A7V7QN80</accession>
<dbReference type="Pfam" id="PF24568">
    <property type="entry name" value="CC_PcsB"/>
    <property type="match status" value="1"/>
</dbReference>
<evidence type="ECO:0000256" key="3">
    <source>
        <dbReference type="SAM" id="MobiDB-lite"/>
    </source>
</evidence>
<proteinExistence type="predicted"/>
<keyword evidence="8" id="KW-1185">Reference proteome</keyword>
<reference evidence="7 8" key="1">
    <citation type="submission" date="2019-09" db="EMBL/GenBank/DDBJ databases">
        <authorList>
            <person name="Valk L.C."/>
        </authorList>
    </citation>
    <scope>NUCLEOTIDE SEQUENCE [LARGE SCALE GENOMIC DNA]</scope>
    <source>
        <strain evidence="7">GalUA</strain>
    </source>
</reference>
<feature type="domain" description="Cell wall hydrolase SleB" evidence="5">
    <location>
        <begin position="315"/>
        <end position="408"/>
    </location>
</feature>
<name>A0A7V7QN80_9FIRM</name>
<dbReference type="Gene3D" id="6.10.250.3150">
    <property type="match status" value="1"/>
</dbReference>
<evidence type="ECO:0000313" key="8">
    <source>
        <dbReference type="Proteomes" id="UP000461768"/>
    </source>
</evidence>
<organism evidence="7 8">
    <name type="scientific">Candidatus Galacturonatibacter soehngenii</name>
    <dbReference type="NCBI Taxonomy" id="2307010"/>
    <lineage>
        <taxon>Bacteria</taxon>
        <taxon>Bacillati</taxon>
        <taxon>Bacillota</taxon>
        <taxon>Clostridia</taxon>
        <taxon>Lachnospirales</taxon>
        <taxon>Lachnospiraceae</taxon>
        <taxon>Candidatus Galacturonatibacter</taxon>
    </lineage>
</organism>
<comment type="caution">
    <text evidence="7">The sequence shown here is derived from an EMBL/GenBank/DDBJ whole genome shotgun (WGS) entry which is preliminary data.</text>
</comment>
<dbReference type="OrthoDB" id="9785345at2"/>
<dbReference type="InterPro" id="IPR042047">
    <property type="entry name" value="SleB_dom1"/>
</dbReference>